<keyword evidence="4" id="KW-1185">Reference proteome</keyword>
<feature type="compositionally biased region" description="Polar residues" evidence="1">
    <location>
        <begin position="1"/>
        <end position="10"/>
    </location>
</feature>
<dbReference type="PANTHER" id="PTHR48125">
    <property type="entry name" value="LP07818P1"/>
    <property type="match status" value="1"/>
</dbReference>
<feature type="compositionally biased region" description="Basic residues" evidence="1">
    <location>
        <begin position="1197"/>
        <end position="1207"/>
    </location>
</feature>
<feature type="region of interest" description="Disordered" evidence="1">
    <location>
        <begin position="1325"/>
        <end position="1425"/>
    </location>
</feature>
<gene>
    <name evidence="3" type="ORF">NESM_000146900</name>
</gene>
<feature type="compositionally biased region" description="Low complexity" evidence="1">
    <location>
        <begin position="1221"/>
        <end position="1236"/>
    </location>
</feature>
<keyword evidence="2" id="KW-1133">Transmembrane helix</keyword>
<dbReference type="Proteomes" id="UP001430356">
    <property type="component" value="Unassembled WGS sequence"/>
</dbReference>
<protein>
    <submittedName>
        <fullName evidence="3">Uncharacterized protein</fullName>
    </submittedName>
</protein>
<organism evidence="3 4">
    <name type="scientific">Novymonas esmeraldas</name>
    <dbReference type="NCBI Taxonomy" id="1808958"/>
    <lineage>
        <taxon>Eukaryota</taxon>
        <taxon>Discoba</taxon>
        <taxon>Euglenozoa</taxon>
        <taxon>Kinetoplastea</taxon>
        <taxon>Metakinetoplastina</taxon>
        <taxon>Trypanosomatida</taxon>
        <taxon>Trypanosomatidae</taxon>
        <taxon>Novymonas</taxon>
    </lineage>
</organism>
<feature type="transmembrane region" description="Helical" evidence="2">
    <location>
        <begin position="872"/>
        <end position="893"/>
    </location>
</feature>
<feature type="transmembrane region" description="Helical" evidence="2">
    <location>
        <begin position="1063"/>
        <end position="1087"/>
    </location>
</feature>
<evidence type="ECO:0000256" key="1">
    <source>
        <dbReference type="SAM" id="MobiDB-lite"/>
    </source>
</evidence>
<feature type="transmembrane region" description="Helical" evidence="2">
    <location>
        <begin position="1000"/>
        <end position="1019"/>
    </location>
</feature>
<feature type="compositionally biased region" description="Polar residues" evidence="1">
    <location>
        <begin position="1376"/>
        <end position="1397"/>
    </location>
</feature>
<feature type="region of interest" description="Disordered" evidence="1">
    <location>
        <begin position="597"/>
        <end position="629"/>
    </location>
</feature>
<accession>A0AAW0F4X4</accession>
<reference evidence="3 4" key="1">
    <citation type="journal article" date="2021" name="MBio">
        <title>A New Model Trypanosomatid, Novymonas esmeraldas: Genomic Perception of Its 'Candidatus Pandoraea novymonadis' Endosymbiont.</title>
        <authorList>
            <person name="Zakharova A."/>
            <person name="Saura A."/>
            <person name="Butenko A."/>
            <person name="Podesvova L."/>
            <person name="Warmusova S."/>
            <person name="Kostygov A.Y."/>
            <person name="Nenarokova A."/>
            <person name="Lukes J."/>
            <person name="Opperdoes F.R."/>
            <person name="Yurchenko V."/>
        </authorList>
    </citation>
    <scope>NUCLEOTIDE SEQUENCE [LARGE SCALE GENOMIC DNA]</scope>
    <source>
        <strain evidence="3 4">E262AT.01</strain>
    </source>
</reference>
<feature type="compositionally biased region" description="Low complexity" evidence="1">
    <location>
        <begin position="367"/>
        <end position="401"/>
    </location>
</feature>
<feature type="transmembrane region" description="Helical" evidence="2">
    <location>
        <begin position="958"/>
        <end position="980"/>
    </location>
</feature>
<feature type="compositionally biased region" description="Polar residues" evidence="1">
    <location>
        <begin position="242"/>
        <end position="251"/>
    </location>
</feature>
<feature type="region of interest" description="Disordered" evidence="1">
    <location>
        <begin position="1164"/>
        <end position="1244"/>
    </location>
</feature>
<feature type="region of interest" description="Disordered" evidence="1">
    <location>
        <begin position="1"/>
        <end position="23"/>
    </location>
</feature>
<feature type="compositionally biased region" description="Basic and acidic residues" evidence="1">
    <location>
        <begin position="327"/>
        <end position="346"/>
    </location>
</feature>
<feature type="region of interest" description="Disordered" evidence="1">
    <location>
        <begin position="233"/>
        <end position="299"/>
    </location>
</feature>
<keyword evidence="2" id="KW-0812">Transmembrane</keyword>
<sequence length="1460" mass="152629">MSVSTTSGDGTTPPYPSPSLLPTDAAAVRLRGSSGSASAASGHPLVGVAGETACFYASGNSRISYSTAASPLLAPAVQAGEYVYSLDARMSPLNISSTSLDSAGVEDSERRSYHPIEFMVGNARHLKSVESAGLVHCVSTSGSPSIGNAPTHTPSLTAQNSFASPSDQNLSPILSQPMSHSLTPLPAAASAAAALVLSPALASDHPGPPPLHAAASLSGSLTSLRMTLAPLPHGRLHEKGSTHSTPASQVDASPPDPSMTVSGATPSRLVPAADDTPRFPAQPQPHTSPSSSGSVHALRLPTPLFNTPREASALVAVPVPRPPTAPELRDSRHSADGDRGTSHVEEVPAVPPRSLSGETPLAVLAASSGSSSGSNRGLGSTGAEPSGEVAASPAPPASSSGTRPPMPTAEPPPLSPPPPPPPPPPPSSSSPDPPRPVTADVVHFAPLIQQHDFRKTDIKLIACTSVFTMGDVNTVAVKLRRLRHEVLGRTEPIHNVQQAAMRAGRVKGPKPMRSHTPHERAPAAAVVGTADTATEAALVAPPRVVDVADFHDTLVSFDNALLAVSFALWGSVAPYNDVVDALLAFCAADFPPRSTVGASQPAGASAVEGTHDAGDGDSNQAGAPVAASPPKKRVRVPFSSVLRFLNHCGVDVLVVSPNRKAASSFCAKGRHVRKAGQRPLADVAHASADAAAAAAAATADATRPLRRVLVALSYDRAKGLWCPLTTSRPIRHVAEQWHAFRCARRRRTRRSDRREQRRTDAEAAAQAQRAAVEAKLVAWQERTAAYRQPQEPQQVGVVVTATRSLADEVPHVAIAVPSATVDDGREPADLKAGNRLPFHAVLYPNLVQTDVGFTLLLRQGLHPLLAPVRTRLLLGAPVGCVAVLFGIALIIYVSKTTEVCLFDVLLNKCVGVEGGSGSLGDVGDSDCLAAFATPAASAYHESLPNRYLFGPPAAPGRCLVVAISCGFAALVVGVLIVYFAVRYLALGGIRPCFFHVLRGIQAVLGAPVCAFAAYVVFLFSSRHHTLPCSSLSDGDATLCAARLASCAGRFVYMAHAPLSGANVALALAAVHLVLCSLHWLVAALPLLPDRATQDRIPSATPDTYTFRPSLFAPDGPTPAEVKLLQQAMQPPLRQELQHYIQTRDRLLTTTATIGEMMQANRVQSMKQVELNEERRQRRARPFQKRSRDDGGALSRGLHGRRPGRRRYMVVGVDEGAGGSDSGRSSRSSSLDSSRSGTGHARRPVILAPRLLQRVADIGARVQERSLPTISNNPFHSVAASFVEASGEANATMSPTSHTPHRPLGSRAHASFRRSSTAGTRAVVVADDAASTASEGGGGRRDGPRQRPMPPPLTAATVLPTYAATTTAAAGTAAPQRPSTTSVLTSRSPTRAGVTTSGDGHRHSSRSNYFSRVTSHRSADATRAVSPTVDGEIHQIVTRLRAQRAAATDDAVAVHHHHGEL</sequence>
<feature type="compositionally biased region" description="Pro residues" evidence="1">
    <location>
        <begin position="404"/>
        <end position="436"/>
    </location>
</feature>
<comment type="caution">
    <text evidence="3">The sequence shown here is derived from an EMBL/GenBank/DDBJ whole genome shotgun (WGS) entry which is preliminary data.</text>
</comment>
<evidence type="ECO:0000313" key="3">
    <source>
        <dbReference type="EMBL" id="KAK7200881.1"/>
    </source>
</evidence>
<feature type="region of interest" description="Disordered" evidence="1">
    <location>
        <begin position="315"/>
        <end position="438"/>
    </location>
</feature>
<dbReference type="PANTHER" id="PTHR48125:SF12">
    <property type="entry name" value="AT HOOK TRANSCRIPTION FACTOR FAMILY-RELATED"/>
    <property type="match status" value="1"/>
</dbReference>
<feature type="compositionally biased region" description="Low complexity" evidence="1">
    <location>
        <begin position="1353"/>
        <end position="1374"/>
    </location>
</feature>
<name>A0AAW0F4X4_9TRYP</name>
<keyword evidence="2" id="KW-0472">Membrane</keyword>
<feature type="compositionally biased region" description="Polar residues" evidence="1">
    <location>
        <begin position="284"/>
        <end position="294"/>
    </location>
</feature>
<proteinExistence type="predicted"/>
<evidence type="ECO:0000256" key="2">
    <source>
        <dbReference type="SAM" id="Phobius"/>
    </source>
</evidence>
<evidence type="ECO:0000313" key="4">
    <source>
        <dbReference type="Proteomes" id="UP001430356"/>
    </source>
</evidence>
<dbReference type="EMBL" id="JAECZO010000009">
    <property type="protein sequence ID" value="KAK7200881.1"/>
    <property type="molecule type" value="Genomic_DNA"/>
</dbReference>